<evidence type="ECO:0000313" key="1">
    <source>
        <dbReference type="EMBL" id="ROU02404.1"/>
    </source>
</evidence>
<dbReference type="RefSeq" id="WP_123641921.1">
    <property type="nucleotide sequence ID" value="NZ_ML119084.1"/>
</dbReference>
<gene>
    <name evidence="1" type="ORF">EAT49_08655</name>
</gene>
<dbReference type="Proteomes" id="UP000268016">
    <property type="component" value="Unassembled WGS sequence"/>
</dbReference>
<proteinExistence type="predicted"/>
<protein>
    <submittedName>
        <fullName evidence="1">Phage tail tape measure protein</fullName>
    </submittedName>
</protein>
<evidence type="ECO:0000313" key="2">
    <source>
        <dbReference type="Proteomes" id="UP000268016"/>
    </source>
</evidence>
<reference evidence="1 2" key="1">
    <citation type="submission" date="2018-10" db="EMBL/GenBank/DDBJ databases">
        <title>Histidinibacterium lentulum gen. nov., sp. nov., a marine bacterium from the culture broth of Picochlorum sp. 122.</title>
        <authorList>
            <person name="Wang G."/>
        </authorList>
    </citation>
    <scope>NUCLEOTIDE SEQUENCE [LARGE SCALE GENOMIC DNA]</scope>
    <source>
        <strain evidence="1 2">B17</strain>
    </source>
</reference>
<dbReference type="AlphaFoldDB" id="A0A3N2R4J6"/>
<accession>A0A3N2R4J6</accession>
<sequence length="217" mass="22449">MSEIEAFEDDMEALGRAMGATGRLTEAFTQELGRAQGSLQGVARDLGRVERGFSGGLRRAFDDLVFDGVTLKDALRGLGRSMADTAYSAALTPVTDHLGGLLTQGMQSVVSSLMPFARGGGFAGGRVMPFAQGGVVSRATAFPMRGGTGLMGEAGPEAILPLRRGADGRLGVAAGGGGQPVQVTMHVTTPDARGFEKSRGQIAAQLGRAIARGQRNR</sequence>
<dbReference type="OrthoDB" id="8448547at2"/>
<name>A0A3N2R4J6_9RHOB</name>
<comment type="caution">
    <text evidence="1">The sequence shown here is derived from an EMBL/GenBank/DDBJ whole genome shotgun (WGS) entry which is preliminary data.</text>
</comment>
<dbReference type="EMBL" id="RDRB01000004">
    <property type="protein sequence ID" value="ROU02404.1"/>
    <property type="molecule type" value="Genomic_DNA"/>
</dbReference>
<organism evidence="1 2">
    <name type="scientific">Histidinibacterium lentulum</name>
    <dbReference type="NCBI Taxonomy" id="2480588"/>
    <lineage>
        <taxon>Bacteria</taxon>
        <taxon>Pseudomonadati</taxon>
        <taxon>Pseudomonadota</taxon>
        <taxon>Alphaproteobacteria</taxon>
        <taxon>Rhodobacterales</taxon>
        <taxon>Paracoccaceae</taxon>
        <taxon>Histidinibacterium</taxon>
    </lineage>
</organism>
<keyword evidence="2" id="KW-1185">Reference proteome</keyword>